<dbReference type="Pfam" id="PF13508">
    <property type="entry name" value="Acetyltransf_7"/>
    <property type="match status" value="1"/>
</dbReference>
<dbReference type="InterPro" id="IPR000182">
    <property type="entry name" value="GNAT_dom"/>
</dbReference>
<dbReference type="SUPFAM" id="SSF55729">
    <property type="entry name" value="Acyl-CoA N-acyltransferases (Nat)"/>
    <property type="match status" value="1"/>
</dbReference>
<evidence type="ECO:0000313" key="3">
    <source>
        <dbReference type="Proteomes" id="UP000235371"/>
    </source>
</evidence>
<proteinExistence type="predicted"/>
<evidence type="ECO:0000313" key="2">
    <source>
        <dbReference type="EMBL" id="PMD57165.1"/>
    </source>
</evidence>
<dbReference type="Proteomes" id="UP000235371">
    <property type="component" value="Unassembled WGS sequence"/>
</dbReference>
<sequence length="238" mass="25861">MAASSPLPPITLLPASAPDFYPIAALEAHVFYSEEFSAVAFGPTRDSRGNLLLREKTLASQPKEKGSKNVITKAVILKESGEEELVGAAGWSFHLTREDGVVNGEIGEEGIGDGKGEKKENGWGEGANVKLCEDVFLGAEKHIARSTEGRSYAKLNTLVVSPEYQRRGIGKLLIEDGLKEADRLGLQAVLGASKEGLGLYKKYGFTEFEVMEVRLWEYEGGEGMGLDRHVVMHRPAVK</sequence>
<dbReference type="EMBL" id="KZ613847">
    <property type="protein sequence ID" value="PMD57165.1"/>
    <property type="molecule type" value="Genomic_DNA"/>
</dbReference>
<dbReference type="AlphaFoldDB" id="A0A2J6T2B3"/>
<dbReference type="InterPro" id="IPR016181">
    <property type="entry name" value="Acyl_CoA_acyltransferase"/>
</dbReference>
<dbReference type="RefSeq" id="XP_024734069.1">
    <property type="nucleotide sequence ID" value="XM_024885011.1"/>
</dbReference>
<dbReference type="GeneID" id="36593088"/>
<evidence type="ECO:0000259" key="1">
    <source>
        <dbReference type="PROSITE" id="PS51186"/>
    </source>
</evidence>
<protein>
    <recommendedName>
        <fullName evidence="1">N-acetyltransferase domain-containing protein</fullName>
    </recommendedName>
</protein>
<dbReference type="PANTHER" id="PTHR42791:SF17">
    <property type="entry name" value="ACETYLTRANSFERASE, GNAT FAMILY FAMILY (AFU_ORTHOLOGUE AFUA_8G05690)"/>
    <property type="match status" value="1"/>
</dbReference>
<dbReference type="GO" id="GO:0016747">
    <property type="term" value="F:acyltransferase activity, transferring groups other than amino-acyl groups"/>
    <property type="evidence" value="ECO:0007669"/>
    <property type="project" value="InterPro"/>
</dbReference>
<dbReference type="OrthoDB" id="2832510at2759"/>
<name>A0A2J6T2B3_9HELO</name>
<gene>
    <name evidence="2" type="ORF">K444DRAFT_644812</name>
</gene>
<dbReference type="InterPro" id="IPR052523">
    <property type="entry name" value="Trichothecene_AcTrans"/>
</dbReference>
<accession>A0A2J6T2B3</accession>
<reference evidence="2 3" key="1">
    <citation type="submission" date="2016-04" db="EMBL/GenBank/DDBJ databases">
        <title>A degradative enzymes factory behind the ericoid mycorrhizal symbiosis.</title>
        <authorList>
            <consortium name="DOE Joint Genome Institute"/>
            <person name="Martino E."/>
            <person name="Morin E."/>
            <person name="Grelet G."/>
            <person name="Kuo A."/>
            <person name="Kohler A."/>
            <person name="Daghino S."/>
            <person name="Barry K."/>
            <person name="Choi C."/>
            <person name="Cichocki N."/>
            <person name="Clum A."/>
            <person name="Copeland A."/>
            <person name="Hainaut M."/>
            <person name="Haridas S."/>
            <person name="Labutti K."/>
            <person name="Lindquist E."/>
            <person name="Lipzen A."/>
            <person name="Khouja H.-R."/>
            <person name="Murat C."/>
            <person name="Ohm R."/>
            <person name="Olson A."/>
            <person name="Spatafora J."/>
            <person name="Veneault-Fourrey C."/>
            <person name="Henrissat B."/>
            <person name="Grigoriev I."/>
            <person name="Martin F."/>
            <person name="Perotto S."/>
        </authorList>
    </citation>
    <scope>NUCLEOTIDE SEQUENCE [LARGE SCALE GENOMIC DNA]</scope>
    <source>
        <strain evidence="2 3">E</strain>
    </source>
</reference>
<feature type="domain" description="N-acetyltransferase" evidence="1">
    <location>
        <begin position="75"/>
        <end position="237"/>
    </location>
</feature>
<organism evidence="2 3">
    <name type="scientific">Hyaloscypha bicolor E</name>
    <dbReference type="NCBI Taxonomy" id="1095630"/>
    <lineage>
        <taxon>Eukaryota</taxon>
        <taxon>Fungi</taxon>
        <taxon>Dikarya</taxon>
        <taxon>Ascomycota</taxon>
        <taxon>Pezizomycotina</taxon>
        <taxon>Leotiomycetes</taxon>
        <taxon>Helotiales</taxon>
        <taxon>Hyaloscyphaceae</taxon>
        <taxon>Hyaloscypha</taxon>
        <taxon>Hyaloscypha bicolor</taxon>
    </lineage>
</organism>
<dbReference type="Gene3D" id="3.40.630.30">
    <property type="match status" value="1"/>
</dbReference>
<dbReference type="CDD" id="cd04301">
    <property type="entry name" value="NAT_SF"/>
    <property type="match status" value="1"/>
</dbReference>
<dbReference type="PROSITE" id="PS51186">
    <property type="entry name" value="GNAT"/>
    <property type="match status" value="1"/>
</dbReference>
<dbReference type="InParanoid" id="A0A2J6T2B3"/>
<keyword evidence="3" id="KW-1185">Reference proteome</keyword>
<dbReference type="PANTHER" id="PTHR42791">
    <property type="entry name" value="GNAT FAMILY ACETYLTRANSFERASE"/>
    <property type="match status" value="1"/>
</dbReference>